<evidence type="ECO:0000256" key="3">
    <source>
        <dbReference type="ARBA" id="ARBA00008268"/>
    </source>
</evidence>
<evidence type="ECO:0000256" key="6">
    <source>
        <dbReference type="ARBA" id="ARBA00022723"/>
    </source>
</evidence>
<proteinExistence type="inferred from homology"/>
<dbReference type="CDD" id="cd09829">
    <property type="entry name" value="PET_testin"/>
    <property type="match status" value="1"/>
</dbReference>
<dbReference type="GeneTree" id="ENSGT00940000155993"/>
<evidence type="ECO:0000256" key="1">
    <source>
        <dbReference type="ARBA" id="ARBA00004246"/>
    </source>
</evidence>
<dbReference type="GO" id="GO:0005886">
    <property type="term" value="C:plasma membrane"/>
    <property type="evidence" value="ECO:0007669"/>
    <property type="project" value="Ensembl"/>
</dbReference>
<dbReference type="GO" id="GO:0008270">
    <property type="term" value="F:zinc ion binding"/>
    <property type="evidence" value="ECO:0007669"/>
    <property type="project" value="Ensembl"/>
</dbReference>
<comment type="function">
    <text evidence="11">Scaffold protein that may play a role in cell adhesion, cell spreading and in the reorganization of the actin cytoskeleton. Plays a role in the regulation of cell proliferation. May act as a tumor suppressor.</text>
</comment>
<feature type="domain" description="LIM zinc-binding" evidence="15">
    <location>
        <begin position="299"/>
        <end position="359"/>
    </location>
</feature>
<reference evidence="17" key="2">
    <citation type="submission" date="2025-08" db="UniProtKB">
        <authorList>
            <consortium name="Ensembl"/>
        </authorList>
    </citation>
    <scope>IDENTIFICATION</scope>
</reference>
<dbReference type="InterPro" id="IPR033724">
    <property type="entry name" value="PET_testin"/>
</dbReference>
<dbReference type="Proteomes" id="UP000694387">
    <property type="component" value="Chromosome 1"/>
</dbReference>
<dbReference type="AlphaFoldDB" id="A0A9L0I6M5"/>
<dbReference type="Pfam" id="PF06297">
    <property type="entry name" value="PET"/>
    <property type="match status" value="1"/>
</dbReference>
<accession>A0A9L0I6M5</accession>
<evidence type="ECO:0000256" key="13">
    <source>
        <dbReference type="PROSITE-ProRule" id="PRU00125"/>
    </source>
</evidence>
<keyword evidence="8 13" id="KW-0862">Zinc</keyword>
<keyword evidence="10 13" id="KW-0440">LIM domain</keyword>
<evidence type="ECO:0000256" key="7">
    <source>
        <dbReference type="ARBA" id="ARBA00022737"/>
    </source>
</evidence>
<keyword evidence="18" id="KW-1185">Reference proteome</keyword>
<feature type="region of interest" description="Disordered" evidence="14">
    <location>
        <begin position="432"/>
        <end position="459"/>
    </location>
</feature>
<comment type="subunit">
    <text evidence="12">Interacts via LIM domain 1 with ZYX. Interacts (via LIM domain 3) with ENAH and VASP. Interacts with ALKBH4, talin, actin, alpha-actinin, GRIP1 and PXN. Interacts (via LIM domain 2) with ACTL7A (via N-terminus). Heterodimer with ACTL7A; the heterodimer interacts with ENAH to form a heterotrimer.</text>
</comment>
<evidence type="ECO:0000256" key="4">
    <source>
        <dbReference type="ARBA" id="ARBA00019588"/>
    </source>
</evidence>
<evidence type="ECO:0000256" key="14">
    <source>
        <dbReference type="SAM" id="MobiDB-lite"/>
    </source>
</evidence>
<feature type="domain" description="LIM zinc-binding" evidence="15">
    <location>
        <begin position="234"/>
        <end position="297"/>
    </location>
</feature>
<dbReference type="CDD" id="cd09413">
    <property type="entry name" value="LIM1_Testin"/>
    <property type="match status" value="1"/>
</dbReference>
<dbReference type="GO" id="GO:0032991">
    <property type="term" value="C:protein-containing complex"/>
    <property type="evidence" value="ECO:0007669"/>
    <property type="project" value="Ensembl"/>
</dbReference>
<feature type="compositionally biased region" description="Basic and acidic residues" evidence="14">
    <location>
        <begin position="155"/>
        <end position="164"/>
    </location>
</feature>
<dbReference type="SMART" id="SM00132">
    <property type="entry name" value="LIM"/>
    <property type="match status" value="2"/>
</dbReference>
<feature type="domain" description="PET" evidence="16">
    <location>
        <begin position="92"/>
        <end position="199"/>
    </location>
</feature>
<dbReference type="PROSITE" id="PS00478">
    <property type="entry name" value="LIM_DOMAIN_1"/>
    <property type="match status" value="1"/>
</dbReference>
<evidence type="ECO:0000256" key="12">
    <source>
        <dbReference type="ARBA" id="ARBA00046394"/>
    </source>
</evidence>
<keyword evidence="7" id="KW-0677">Repeat</keyword>
<dbReference type="FunFam" id="2.10.110.10:FF:000065">
    <property type="entry name" value="Testin"/>
    <property type="match status" value="1"/>
</dbReference>
<evidence type="ECO:0000313" key="18">
    <source>
        <dbReference type="Proteomes" id="UP000694387"/>
    </source>
</evidence>
<dbReference type="PROSITE" id="PS51303">
    <property type="entry name" value="PET"/>
    <property type="match status" value="1"/>
</dbReference>
<evidence type="ECO:0000256" key="5">
    <source>
        <dbReference type="ARBA" id="ARBA00022490"/>
    </source>
</evidence>
<dbReference type="GO" id="GO:0005829">
    <property type="term" value="C:cytosol"/>
    <property type="evidence" value="ECO:0007669"/>
    <property type="project" value="Ensembl"/>
</dbReference>
<organism evidence="17 18">
    <name type="scientific">Equus asinus</name>
    <name type="common">Donkey</name>
    <name type="synonym">Equus africanus asinus</name>
    <dbReference type="NCBI Taxonomy" id="9793"/>
    <lineage>
        <taxon>Eukaryota</taxon>
        <taxon>Metazoa</taxon>
        <taxon>Chordata</taxon>
        <taxon>Craniata</taxon>
        <taxon>Vertebrata</taxon>
        <taxon>Euteleostomi</taxon>
        <taxon>Mammalia</taxon>
        <taxon>Eutheria</taxon>
        <taxon>Laurasiatheria</taxon>
        <taxon>Perissodactyla</taxon>
        <taxon>Equidae</taxon>
        <taxon>Equus</taxon>
    </lineage>
</organism>
<evidence type="ECO:0000259" key="15">
    <source>
        <dbReference type="PROSITE" id="PS50023"/>
    </source>
</evidence>
<dbReference type="GO" id="GO:0008285">
    <property type="term" value="P:negative regulation of cell population proliferation"/>
    <property type="evidence" value="ECO:0007669"/>
    <property type="project" value="Ensembl"/>
</dbReference>
<dbReference type="InterPro" id="IPR001781">
    <property type="entry name" value="Znf_LIM"/>
</dbReference>
<dbReference type="Pfam" id="PF00412">
    <property type="entry name" value="LIM"/>
    <property type="match status" value="2"/>
</dbReference>
<evidence type="ECO:0000256" key="8">
    <source>
        <dbReference type="ARBA" id="ARBA00022833"/>
    </source>
</evidence>
<dbReference type="PANTHER" id="PTHR24211:SF1">
    <property type="entry name" value="TESTIN"/>
    <property type="match status" value="1"/>
</dbReference>
<dbReference type="FunFam" id="2.10.110.10:FF:000005">
    <property type="entry name" value="Testin isoform 1"/>
    <property type="match status" value="1"/>
</dbReference>
<name>A0A9L0I6M5_EQUAS</name>
<dbReference type="InterPro" id="IPR034959">
    <property type="entry name" value="LIM2_Testin"/>
</dbReference>
<dbReference type="CDD" id="cd09416">
    <property type="entry name" value="LIM2_Testin"/>
    <property type="match status" value="1"/>
</dbReference>
<evidence type="ECO:0000256" key="11">
    <source>
        <dbReference type="ARBA" id="ARBA00024811"/>
    </source>
</evidence>
<gene>
    <name evidence="17" type="primary">TES</name>
</gene>
<dbReference type="Gene3D" id="2.10.110.10">
    <property type="entry name" value="Cysteine Rich Protein"/>
    <property type="match status" value="2"/>
</dbReference>
<dbReference type="InterPro" id="IPR010442">
    <property type="entry name" value="PET_domain"/>
</dbReference>
<feature type="region of interest" description="Disordered" evidence="14">
    <location>
        <begin position="133"/>
        <end position="164"/>
    </location>
</feature>
<reference evidence="17 18" key="1">
    <citation type="journal article" date="2020" name="Nat. Commun.">
        <title>Donkey genomes provide new insights into domestication and selection for coat color.</title>
        <authorList>
            <person name="Wang"/>
            <person name="C."/>
            <person name="Li"/>
            <person name="H."/>
            <person name="Guo"/>
            <person name="Y."/>
            <person name="Huang"/>
            <person name="J."/>
            <person name="Sun"/>
            <person name="Y."/>
            <person name="Min"/>
            <person name="J."/>
            <person name="Wang"/>
            <person name="J."/>
            <person name="Fang"/>
            <person name="X."/>
            <person name="Zhao"/>
            <person name="Z."/>
            <person name="Wang"/>
            <person name="S."/>
            <person name="Zhang"/>
            <person name="Y."/>
            <person name="Liu"/>
            <person name="Q."/>
            <person name="Jiang"/>
            <person name="Q."/>
            <person name="Wang"/>
            <person name="X."/>
            <person name="Guo"/>
            <person name="Y."/>
            <person name="Yang"/>
            <person name="C."/>
            <person name="Wang"/>
            <person name="Y."/>
            <person name="Tian"/>
            <person name="F."/>
            <person name="Zhuang"/>
            <person name="G."/>
            <person name="Fan"/>
            <person name="Y."/>
            <person name="Gao"/>
            <person name="Q."/>
            <person name="Li"/>
            <person name="Y."/>
            <person name="Ju"/>
            <person name="Z."/>
            <person name="Li"/>
            <person name="J."/>
            <person name="Li"/>
            <person name="R."/>
            <person name="Hou"/>
            <person name="M."/>
            <person name="Yang"/>
            <person name="G."/>
            <person name="Liu"/>
            <person name="G."/>
            <person name="Liu"/>
            <person name="W."/>
            <person name="Guo"/>
            <person name="J."/>
            <person name="Pan"/>
            <person name="S."/>
            <person name="Fan"/>
            <person name="G."/>
            <person name="Zhang"/>
            <person name="W."/>
            <person name="Zhang"/>
            <person name="R."/>
            <person name="Yu"/>
            <person name="J."/>
            <person name="Zhang"/>
            <person name="X."/>
            <person name="Yin"/>
            <person name="Q."/>
            <person name="Ji"/>
            <person name="C."/>
            <person name="Jin"/>
            <person name="Y."/>
            <person name="Yue"/>
            <person name="G."/>
            <person name="Liu"/>
            <person name="M."/>
            <person name="Xu"/>
            <person name="J."/>
            <person name="Liu"/>
            <person name="S."/>
            <person name="Jordana"/>
            <person name="J."/>
            <person name="Noce"/>
            <person name="A."/>
            <person name="Amills"/>
            <person name="M."/>
            <person name="Wu"/>
            <person name="D.D."/>
            <person name="Li"/>
            <person name="S."/>
            <person name="Zhou"/>
            <person name="X. and Zhong"/>
            <person name="J."/>
        </authorList>
    </citation>
    <scope>NUCLEOTIDE SEQUENCE [LARGE SCALE GENOMIC DNA]</scope>
</reference>
<dbReference type="PROSITE" id="PS50023">
    <property type="entry name" value="LIM_DOMAIN_2"/>
    <property type="match status" value="2"/>
</dbReference>
<dbReference type="SUPFAM" id="SSF57716">
    <property type="entry name" value="Glucocorticoid receptor-like (DNA-binding domain)"/>
    <property type="match status" value="2"/>
</dbReference>
<evidence type="ECO:0000256" key="10">
    <source>
        <dbReference type="ARBA" id="ARBA00023038"/>
    </source>
</evidence>
<keyword evidence="5" id="KW-0963">Cytoplasm</keyword>
<dbReference type="Ensembl" id="ENSEAST00005053512.1">
    <property type="protein sequence ID" value="ENSEASP00005035361.1"/>
    <property type="gene ID" value="ENSEASG00005008832.2"/>
</dbReference>
<dbReference type="PANTHER" id="PTHR24211">
    <property type="entry name" value="LIM DOMAIN-CONTAINING PROTEIN"/>
    <property type="match status" value="1"/>
</dbReference>
<dbReference type="InterPro" id="IPR047120">
    <property type="entry name" value="Pk/Esn/Tes"/>
</dbReference>
<keyword evidence="6 13" id="KW-0479">Metal-binding</keyword>
<dbReference type="InterPro" id="IPR034958">
    <property type="entry name" value="LIM1_Testin"/>
</dbReference>
<sequence length="476" mass="54176">MDLETKVKKMGLGHEQGFGAPCLKCKEKCEGFELHFWRKICRNCKCGQEEHDVLLSNEEDRKVGKLFEDTKYTTLIAKLKSDGIPMYKRNVMILTNPVAAKKNISINTVTYEWAPPVQNQALARQYMQMLPKEKQPVAGSEGAQYRKKQLAKQLPAHDQDPSKCHELSPKEVKEMEQFVKKYKNEALGVGDVKLPREMDAQDPNRMCIPGGDRSTTAAVGAKENKLAENKRTQYSCYCCNLSMKEGDPAIYAERAGYDKLWHPACFVCSTCHELLVDMIYFWKNGKLYCGRHYCDSEKPRCAGCDELIFSNEYTQAENQNWHLKHFCCFDCDSILAGEIYVMVNDKPVCKPCYVKNHAVKPPTWTLEATMILLILLSPGPCLRAKRLNEEREGRYFFTETQEAHKKILTYHQLLKYIEVNGWISRNVAKIESKRPGHSGTEGQGRIKDNPEAPALPIGRMVVTSTETGNPLVEELG</sequence>
<evidence type="ECO:0000256" key="9">
    <source>
        <dbReference type="ARBA" id="ARBA00022949"/>
    </source>
</evidence>
<comment type="similarity">
    <text evidence="3">Belongs to the prickle / espinas / testin family.</text>
</comment>
<reference evidence="17" key="3">
    <citation type="submission" date="2025-09" db="UniProtKB">
        <authorList>
            <consortium name="Ensembl"/>
        </authorList>
    </citation>
    <scope>IDENTIFICATION</scope>
</reference>
<protein>
    <recommendedName>
        <fullName evidence="4">Testin</fullName>
    </recommendedName>
</protein>
<keyword evidence="9" id="KW-0965">Cell junction</keyword>
<evidence type="ECO:0000259" key="16">
    <source>
        <dbReference type="PROSITE" id="PS51303"/>
    </source>
</evidence>
<evidence type="ECO:0000313" key="17">
    <source>
        <dbReference type="Ensembl" id="ENSEASP00005035361.1"/>
    </source>
</evidence>
<dbReference type="GO" id="GO:0005925">
    <property type="term" value="C:focal adhesion"/>
    <property type="evidence" value="ECO:0007669"/>
    <property type="project" value="UniProtKB-SubCell"/>
</dbReference>
<evidence type="ECO:0000256" key="2">
    <source>
        <dbReference type="ARBA" id="ARBA00004496"/>
    </source>
</evidence>
<comment type="subcellular location">
    <subcellularLocation>
        <location evidence="1">Cell junction</location>
        <location evidence="1">Focal adhesion</location>
    </subcellularLocation>
    <subcellularLocation>
        <location evidence="2">Cytoplasm</location>
    </subcellularLocation>
</comment>